<dbReference type="SMART" id="SM00986">
    <property type="entry name" value="UDG"/>
    <property type="match status" value="1"/>
</dbReference>
<evidence type="ECO:0000256" key="10">
    <source>
        <dbReference type="ARBA" id="ARBA00023014"/>
    </source>
</evidence>
<evidence type="ECO:0000256" key="11">
    <source>
        <dbReference type="ARBA" id="ARBA00023204"/>
    </source>
</evidence>
<dbReference type="InterPro" id="IPR005122">
    <property type="entry name" value="Uracil-DNA_glycosylase-like"/>
</dbReference>
<comment type="catalytic activity">
    <reaction evidence="1">
        <text>Hydrolyzes single-stranded DNA or mismatched double-stranded DNA and polynucleotides, releasing free uracil.</text>
        <dbReference type="EC" id="3.2.2.27"/>
    </reaction>
</comment>
<dbReference type="PATRIC" id="fig|999894.6.peg.486"/>
<dbReference type="InterPro" id="IPR051536">
    <property type="entry name" value="UDG_Type-4/5"/>
</dbReference>
<comment type="similarity">
    <text evidence="2">Belongs to the uracil-DNA glycosylase (UDG) superfamily. Type 4 (UDGa) family.</text>
</comment>
<protein>
    <recommendedName>
        <fullName evidence="4">Type-4 uracil-DNA glycosylase</fullName>
        <ecNumber evidence="3">3.2.2.27</ecNumber>
    </recommendedName>
</protein>
<dbReference type="RefSeq" id="WP_068668949.1">
    <property type="nucleotide sequence ID" value="NZ_LWLG01000002.1"/>
</dbReference>
<dbReference type="AlphaFoldDB" id="A0A179D731"/>
<gene>
    <name evidence="13" type="ORF">TDIS_0482</name>
</gene>
<evidence type="ECO:0000256" key="2">
    <source>
        <dbReference type="ARBA" id="ARBA00006521"/>
    </source>
</evidence>
<feature type="domain" description="Uracil-DNA glycosylase-like" evidence="12">
    <location>
        <begin position="67"/>
        <end position="213"/>
    </location>
</feature>
<name>A0A179D731_9BACT</name>
<dbReference type="SMART" id="SM00987">
    <property type="entry name" value="UreE_C"/>
    <property type="match status" value="1"/>
</dbReference>
<keyword evidence="11" id="KW-0234">DNA repair</keyword>
<sequence length="223" mass="25214">MRDFIKLLGTYLEYLQILGIDSLPAFPEVKSFLELDPLVPESLEELEREIKACRKCPLHRTRTQAVPGEGPTPCEIMIVGEAPGREEDLEGRPFVGAAGKLLEKMLAAIELKRTRIYITNVVKCRPPGNRTPEEEEMKACRPYLARQIRLIKPKAILALGSVAARSLLLTRDPLLKLRGRVHMLEGIKVVPSYHPAYLLRNPSAKRAAWEDLKLFQRVLREGT</sequence>
<dbReference type="Proteomes" id="UP000078390">
    <property type="component" value="Unassembled WGS sequence"/>
</dbReference>
<evidence type="ECO:0000256" key="7">
    <source>
        <dbReference type="ARBA" id="ARBA00022763"/>
    </source>
</evidence>
<dbReference type="InterPro" id="IPR036895">
    <property type="entry name" value="Uracil-DNA_glycosylase-like_sf"/>
</dbReference>
<reference evidence="13 14" key="1">
    <citation type="submission" date="2016-04" db="EMBL/GenBank/DDBJ databases">
        <title>Genome analysis of Thermosulfurimonas dismutans, the first thermophilic sulfur-disproportionating bacterium of the phylum Thermodesulfobacteria.</title>
        <authorList>
            <person name="Mardanov A.V."/>
            <person name="Beletsky A.V."/>
            <person name="Kadnikov V.V."/>
            <person name="Slobodkin A.I."/>
            <person name="Ravin N.V."/>
        </authorList>
    </citation>
    <scope>NUCLEOTIDE SEQUENCE [LARGE SCALE GENOMIC DNA]</scope>
    <source>
        <strain evidence="13 14">S95</strain>
    </source>
</reference>
<keyword evidence="5" id="KW-0004">4Fe-4S</keyword>
<evidence type="ECO:0000256" key="4">
    <source>
        <dbReference type="ARBA" id="ARBA00019403"/>
    </source>
</evidence>
<dbReference type="Gene3D" id="3.40.470.10">
    <property type="entry name" value="Uracil-DNA glycosylase-like domain"/>
    <property type="match status" value="1"/>
</dbReference>
<keyword evidence="6" id="KW-0479">Metal-binding</keyword>
<evidence type="ECO:0000256" key="3">
    <source>
        <dbReference type="ARBA" id="ARBA00012030"/>
    </source>
</evidence>
<dbReference type="SUPFAM" id="SSF52141">
    <property type="entry name" value="Uracil-DNA glycosylase-like"/>
    <property type="match status" value="1"/>
</dbReference>
<comment type="caution">
    <text evidence="13">The sequence shown here is derived from an EMBL/GenBank/DDBJ whole genome shotgun (WGS) entry which is preliminary data.</text>
</comment>
<dbReference type="PANTHER" id="PTHR33693">
    <property type="entry name" value="TYPE-5 URACIL-DNA GLYCOSYLASE"/>
    <property type="match status" value="1"/>
</dbReference>
<dbReference type="EMBL" id="LWLG01000002">
    <property type="protein sequence ID" value="OAQ21262.1"/>
    <property type="molecule type" value="Genomic_DNA"/>
</dbReference>
<evidence type="ECO:0000256" key="5">
    <source>
        <dbReference type="ARBA" id="ARBA00022485"/>
    </source>
</evidence>
<dbReference type="CDD" id="cd10030">
    <property type="entry name" value="UDG-F4_TTUDGA_SPO1dp_like"/>
    <property type="match status" value="1"/>
</dbReference>
<evidence type="ECO:0000313" key="14">
    <source>
        <dbReference type="Proteomes" id="UP000078390"/>
    </source>
</evidence>
<organism evidence="13 14">
    <name type="scientific">Thermosulfurimonas dismutans</name>
    <dbReference type="NCBI Taxonomy" id="999894"/>
    <lineage>
        <taxon>Bacteria</taxon>
        <taxon>Pseudomonadati</taxon>
        <taxon>Thermodesulfobacteriota</taxon>
        <taxon>Thermodesulfobacteria</taxon>
        <taxon>Thermodesulfobacteriales</taxon>
        <taxon>Thermodesulfobacteriaceae</taxon>
        <taxon>Thermosulfurimonas</taxon>
    </lineage>
</organism>
<dbReference type="GO" id="GO:0004844">
    <property type="term" value="F:uracil DNA N-glycosylase activity"/>
    <property type="evidence" value="ECO:0007669"/>
    <property type="project" value="UniProtKB-EC"/>
</dbReference>
<proteinExistence type="inferred from homology"/>
<keyword evidence="8" id="KW-0378">Hydrolase</keyword>
<dbReference type="NCBIfam" id="TIGR00758">
    <property type="entry name" value="UDG_fam4"/>
    <property type="match status" value="1"/>
</dbReference>
<dbReference type="Pfam" id="PF03167">
    <property type="entry name" value="UDG"/>
    <property type="match status" value="1"/>
</dbReference>
<evidence type="ECO:0000313" key="13">
    <source>
        <dbReference type="EMBL" id="OAQ21262.1"/>
    </source>
</evidence>
<dbReference type="PANTHER" id="PTHR33693:SF1">
    <property type="entry name" value="TYPE-4 URACIL-DNA GLYCOSYLASE"/>
    <property type="match status" value="1"/>
</dbReference>
<dbReference type="GO" id="GO:0046872">
    <property type="term" value="F:metal ion binding"/>
    <property type="evidence" value="ECO:0007669"/>
    <property type="project" value="UniProtKB-KW"/>
</dbReference>
<evidence type="ECO:0000256" key="9">
    <source>
        <dbReference type="ARBA" id="ARBA00023004"/>
    </source>
</evidence>
<evidence type="ECO:0000256" key="1">
    <source>
        <dbReference type="ARBA" id="ARBA00001400"/>
    </source>
</evidence>
<keyword evidence="9" id="KW-0408">Iron</keyword>
<evidence type="ECO:0000256" key="8">
    <source>
        <dbReference type="ARBA" id="ARBA00022801"/>
    </source>
</evidence>
<evidence type="ECO:0000256" key="6">
    <source>
        <dbReference type="ARBA" id="ARBA00022723"/>
    </source>
</evidence>
<dbReference type="STRING" id="999894.TDIS_0482"/>
<evidence type="ECO:0000259" key="12">
    <source>
        <dbReference type="SMART" id="SM00986"/>
    </source>
</evidence>
<keyword evidence="7" id="KW-0227">DNA damage</keyword>
<dbReference type="InterPro" id="IPR005273">
    <property type="entry name" value="Ura-DNA_glyco_family4"/>
</dbReference>
<keyword evidence="10" id="KW-0411">Iron-sulfur</keyword>
<accession>A0A179D731</accession>
<dbReference type="GO" id="GO:0051539">
    <property type="term" value="F:4 iron, 4 sulfur cluster binding"/>
    <property type="evidence" value="ECO:0007669"/>
    <property type="project" value="UniProtKB-KW"/>
</dbReference>
<dbReference type="OrthoDB" id="5290748at2"/>
<dbReference type="GO" id="GO:0006281">
    <property type="term" value="P:DNA repair"/>
    <property type="evidence" value="ECO:0007669"/>
    <property type="project" value="UniProtKB-KW"/>
</dbReference>
<dbReference type="EC" id="3.2.2.27" evidence="3"/>
<keyword evidence="14" id="KW-1185">Reference proteome</keyword>